<evidence type="ECO:0000259" key="1">
    <source>
        <dbReference type="Pfam" id="PF21882"/>
    </source>
</evidence>
<dbReference type="EMBL" id="JAQMFO010000016">
    <property type="protein sequence ID" value="MDB6372712.1"/>
    <property type="molecule type" value="Genomic_DNA"/>
</dbReference>
<dbReference type="Pfam" id="PF21882">
    <property type="entry name" value="Gp53-like_C"/>
    <property type="match status" value="1"/>
</dbReference>
<dbReference type="AlphaFoldDB" id="A0AAW6BLA6"/>
<dbReference type="Gene3D" id="2.60.40.3940">
    <property type="match status" value="1"/>
</dbReference>
<evidence type="ECO:0000313" key="3">
    <source>
        <dbReference type="Proteomes" id="UP001212996"/>
    </source>
</evidence>
<dbReference type="Proteomes" id="UP001212996">
    <property type="component" value="Unassembled WGS sequence"/>
</dbReference>
<accession>A0AAW6BLA6</accession>
<sequence>MSQSFKGYQQIKNQNGADIFNKTEFVKNIGLSEMVELAKGAVPNSRKINGKPLIGDISLNAGDVGSYAKSESDNTFLRISSDKTATIGSLLIDSKTPFPELRFKSKDGYVLGINGSEGKLLHIYSNDTRNQRRYNILIPERSGTLALQNAAIKSENGWWQCGDTGIIIQWVKVASGQQSWIKVNYPISFKNKFFGYTASMSSINTSTGHTLVRNATLSTFEYQEVLPTIMRTQAKLYIYYFGGYKWSIFPEKNVLFIMKLMKSVLK</sequence>
<dbReference type="RefSeq" id="WP_271866581.1">
    <property type="nucleotide sequence ID" value="NZ_JAQMFO010000016.1"/>
</dbReference>
<comment type="caution">
    <text evidence="2">The sequence shown here is derived from an EMBL/GenBank/DDBJ whole genome shotgun (WGS) entry which is preliminary data.</text>
</comment>
<dbReference type="InterPro" id="IPR054075">
    <property type="entry name" value="Gp53-like_C"/>
</dbReference>
<gene>
    <name evidence="2" type="ORF">PH362_12345</name>
</gene>
<name>A0AAW6BLA6_9GAMM</name>
<reference evidence="2" key="1">
    <citation type="submission" date="2023-01" db="EMBL/GenBank/DDBJ databases">
        <title>Genome sequencing of Photorhabdus bodei 09-20.</title>
        <authorList>
            <person name="Kalindamar S."/>
            <person name="Kumru S."/>
        </authorList>
    </citation>
    <scope>NUCLEOTIDE SEQUENCE</scope>
    <source>
        <strain evidence="2">09-20</strain>
    </source>
</reference>
<evidence type="ECO:0000313" key="2">
    <source>
        <dbReference type="EMBL" id="MDB6372712.1"/>
    </source>
</evidence>
<protein>
    <recommendedName>
        <fullName evidence="1">Putative tail fiber protein gp53-like C-terminal domain-containing protein</fullName>
    </recommendedName>
</protein>
<feature type="domain" description="Putative tail fiber protein gp53-like C-terminal" evidence="1">
    <location>
        <begin position="163"/>
        <end position="221"/>
    </location>
</feature>
<organism evidence="2 3">
    <name type="scientific">Photorhabdus bodei</name>
    <dbReference type="NCBI Taxonomy" id="2029681"/>
    <lineage>
        <taxon>Bacteria</taxon>
        <taxon>Pseudomonadati</taxon>
        <taxon>Pseudomonadota</taxon>
        <taxon>Gammaproteobacteria</taxon>
        <taxon>Enterobacterales</taxon>
        <taxon>Morganellaceae</taxon>
        <taxon>Photorhabdus</taxon>
    </lineage>
</organism>
<proteinExistence type="predicted"/>